<keyword evidence="5" id="KW-0677">Repeat</keyword>
<comment type="function">
    <text evidence="8">Part of the AP-3 complex, an adaptor-related complex which is not clathrin-associated. The complex is associated with the Golgi region as well as more peripheral structures. It facilitates the budding of vesicles from the Golgi membrane.</text>
</comment>
<dbReference type="InterPro" id="IPR016024">
    <property type="entry name" value="ARM-type_fold"/>
</dbReference>
<evidence type="ECO:0000256" key="7">
    <source>
        <dbReference type="ARBA" id="ARBA00023136"/>
    </source>
</evidence>
<evidence type="ECO:0000313" key="12">
    <source>
        <dbReference type="Proteomes" id="UP000813824"/>
    </source>
</evidence>
<dbReference type="FunFam" id="1.25.10.10:FF:000251">
    <property type="entry name" value="AP-3 complex subunit delta"/>
    <property type="match status" value="1"/>
</dbReference>
<dbReference type="InterPro" id="IPR011989">
    <property type="entry name" value="ARM-like"/>
</dbReference>
<dbReference type="GO" id="GO:0006896">
    <property type="term" value="P:Golgi to vacuole transport"/>
    <property type="evidence" value="ECO:0007669"/>
    <property type="project" value="TreeGrafter"/>
</dbReference>
<comment type="caution">
    <text evidence="11">The sequence shown here is derived from an EMBL/GenBank/DDBJ whole genome shotgun (WGS) entry which is preliminary data.</text>
</comment>
<evidence type="ECO:0000259" key="10">
    <source>
        <dbReference type="Pfam" id="PF01602"/>
    </source>
</evidence>
<keyword evidence="8" id="KW-0333">Golgi apparatus</keyword>
<evidence type="ECO:0000256" key="8">
    <source>
        <dbReference type="PIRNR" id="PIRNR037092"/>
    </source>
</evidence>
<evidence type="ECO:0000256" key="6">
    <source>
        <dbReference type="ARBA" id="ARBA00022927"/>
    </source>
</evidence>
<proteinExistence type="inferred from homology"/>
<dbReference type="OrthoDB" id="10264595at2759"/>
<organism evidence="11 12">
    <name type="scientific">Cristinia sonorae</name>
    <dbReference type="NCBI Taxonomy" id="1940300"/>
    <lineage>
        <taxon>Eukaryota</taxon>
        <taxon>Fungi</taxon>
        <taxon>Dikarya</taxon>
        <taxon>Basidiomycota</taxon>
        <taxon>Agaricomycotina</taxon>
        <taxon>Agaricomycetes</taxon>
        <taxon>Agaricomycetidae</taxon>
        <taxon>Agaricales</taxon>
        <taxon>Pleurotineae</taxon>
        <taxon>Stephanosporaceae</taxon>
        <taxon>Cristinia</taxon>
    </lineage>
</organism>
<dbReference type="PANTHER" id="PTHR22781:SF12">
    <property type="entry name" value="AP-3 COMPLEX SUBUNIT DELTA-1"/>
    <property type="match status" value="1"/>
</dbReference>
<evidence type="ECO:0000256" key="3">
    <source>
        <dbReference type="ARBA" id="ARBA00015717"/>
    </source>
</evidence>
<dbReference type="AlphaFoldDB" id="A0A8K0UKT7"/>
<dbReference type="EMBL" id="JAEVFJ010000025">
    <property type="protein sequence ID" value="KAH8094718.1"/>
    <property type="molecule type" value="Genomic_DNA"/>
</dbReference>
<dbReference type="PANTHER" id="PTHR22781">
    <property type="entry name" value="DELTA ADAPTIN-RELATED"/>
    <property type="match status" value="1"/>
</dbReference>
<feature type="compositionally biased region" description="Basic and acidic residues" evidence="9">
    <location>
        <begin position="736"/>
        <end position="775"/>
    </location>
</feature>
<dbReference type="Pfam" id="PF01602">
    <property type="entry name" value="Adaptin_N"/>
    <property type="match status" value="1"/>
</dbReference>
<evidence type="ECO:0000256" key="5">
    <source>
        <dbReference type="ARBA" id="ARBA00022737"/>
    </source>
</evidence>
<comment type="subcellular location">
    <subcellularLocation>
        <location evidence="1">Cytoplasmic vesicle</location>
        <location evidence="1">Clathrin-coated vesicle membrane</location>
        <topology evidence="1">Peripheral membrane protein</topology>
        <orientation evidence="1">Cytoplasmic side</orientation>
    </subcellularLocation>
    <subcellularLocation>
        <location evidence="8">Golgi apparatus</location>
    </subcellularLocation>
</comment>
<dbReference type="GO" id="GO:0030123">
    <property type="term" value="C:AP-3 adaptor complex"/>
    <property type="evidence" value="ECO:0007669"/>
    <property type="project" value="InterPro"/>
</dbReference>
<reference evidence="11" key="1">
    <citation type="journal article" date="2021" name="New Phytol.">
        <title>Evolutionary innovations through gain and loss of genes in the ectomycorrhizal Boletales.</title>
        <authorList>
            <person name="Wu G."/>
            <person name="Miyauchi S."/>
            <person name="Morin E."/>
            <person name="Kuo A."/>
            <person name="Drula E."/>
            <person name="Varga T."/>
            <person name="Kohler A."/>
            <person name="Feng B."/>
            <person name="Cao Y."/>
            <person name="Lipzen A."/>
            <person name="Daum C."/>
            <person name="Hundley H."/>
            <person name="Pangilinan J."/>
            <person name="Johnson J."/>
            <person name="Barry K."/>
            <person name="LaButti K."/>
            <person name="Ng V."/>
            <person name="Ahrendt S."/>
            <person name="Min B."/>
            <person name="Choi I.G."/>
            <person name="Park H."/>
            <person name="Plett J.M."/>
            <person name="Magnuson J."/>
            <person name="Spatafora J.W."/>
            <person name="Nagy L.G."/>
            <person name="Henrissat B."/>
            <person name="Grigoriev I.V."/>
            <person name="Yang Z.L."/>
            <person name="Xu J."/>
            <person name="Martin F.M."/>
        </authorList>
    </citation>
    <scope>NUCLEOTIDE SEQUENCE</scope>
    <source>
        <strain evidence="11">KKN 215</strain>
    </source>
</reference>
<accession>A0A8K0UKT7</accession>
<evidence type="ECO:0000256" key="9">
    <source>
        <dbReference type="SAM" id="MobiDB-lite"/>
    </source>
</evidence>
<dbReference type="SUPFAM" id="SSF48371">
    <property type="entry name" value="ARM repeat"/>
    <property type="match status" value="1"/>
</dbReference>
<evidence type="ECO:0000313" key="11">
    <source>
        <dbReference type="EMBL" id="KAH8094718.1"/>
    </source>
</evidence>
<feature type="domain" description="Clathrin/coatomer adaptor adaptin-like N-terminal" evidence="10">
    <location>
        <begin position="20"/>
        <end position="595"/>
    </location>
</feature>
<sequence>MWERTLQDLIRGLRASKQDEAKFIATAIEEIRQEIKSKDMELKAAAVLKLTYLDMLGYDMSWASFYIVEVMSSAKVHLKTVGYLAAAQSFTQDTDVLMLTTNLLKKDFSSRPEEVAISLNGFSQFVTPDLARDLSPDLVKMLSHSRPHIRKRAVVLLFRVFQKFPEVIPHAMSRIRERLEDPDPGVVAATINVLCELARYNPSDYLSLAPLLFHLLTTSNNNWMLIKIIKLFGTLTPHEPRLVKKLMPRISEIISTTPAISLLYECVRTCIIGGMLQGTAGNALARTCVSKLATFLQDEDQNLKYISLLAMVNIVPTHPHLVAEYQDMILASVDDQDISIRMRALDLVSAMTNSNNLQAIVQQLLSHLVRTEASALPSAAQTLSQTASGTTQTPRLTSPSQNPAYRLILSQRILTICSQNTYENIVDFEWYLSVLVDLAYVASVDIGSEIRDQLVDVTARVQGVQRFTVSLMVKLLCDDTFLMNADQEGSCSEVLWAAAFICGEYCGELADPQKLLSYLLQPRVLDLPPDVIAVYLQATTKVFGVWASELAERWDSDDLPRVKDAVESTIERLADFVSNPDIEVQERAANALQLFTFIRADLNSYRPPVERGFGYEEVGSSSSNATEPDFPKSLFLIHPLSSTYELKTVAPNAQASVPIPEGLDLEAWIVPPPKESVGHARGESDDDGTIVETRMVKKGKKGKGKETGGAKARSKKKKDGDIGPERLAPAEEELTEAERAEQARLKAERLERQKDDPFYLSNDRHSRKPDQHDVDSIPVVHLDDLPPLSQAAENPRVPMLRSNDVQFSRQTFVIDRVGEMPSGAVSSVASSSSSPVPSVGLPAALINRGPSPSVGNGAATTTPLSGFPAYEVDDEVSGTATPPPIKVTRAKKKTKAVSGASNGKKRIAASSTMSAS</sequence>
<evidence type="ECO:0000256" key="4">
    <source>
        <dbReference type="ARBA" id="ARBA00022448"/>
    </source>
</evidence>
<dbReference type="Gene3D" id="1.25.10.10">
    <property type="entry name" value="Leucine-rich Repeat Variant"/>
    <property type="match status" value="1"/>
</dbReference>
<comment type="subunit">
    <text evidence="8">Adaptor protein complex 3 (AP-3) is a heterotetramer.</text>
</comment>
<keyword evidence="12" id="KW-1185">Reference proteome</keyword>
<protein>
    <recommendedName>
        <fullName evidence="3 8">AP-3 complex subunit delta</fullName>
    </recommendedName>
</protein>
<dbReference type="InterPro" id="IPR002553">
    <property type="entry name" value="Clathrin/coatomer_adapt-like_N"/>
</dbReference>
<gene>
    <name evidence="11" type="ORF">BXZ70DRAFT_947222</name>
</gene>
<feature type="region of interest" description="Disordered" evidence="9">
    <location>
        <begin position="847"/>
        <end position="916"/>
    </location>
</feature>
<feature type="region of interest" description="Disordered" evidence="9">
    <location>
        <begin position="674"/>
        <end position="775"/>
    </location>
</feature>
<dbReference type="GO" id="GO:0030665">
    <property type="term" value="C:clathrin-coated vesicle membrane"/>
    <property type="evidence" value="ECO:0007669"/>
    <property type="project" value="UniProtKB-SubCell"/>
</dbReference>
<comment type="similarity">
    <text evidence="2 8">Belongs to the adaptor complexes large subunit family.</text>
</comment>
<name>A0A8K0UKT7_9AGAR</name>
<evidence type="ECO:0000256" key="2">
    <source>
        <dbReference type="ARBA" id="ARBA00006613"/>
    </source>
</evidence>
<dbReference type="GO" id="GO:0005794">
    <property type="term" value="C:Golgi apparatus"/>
    <property type="evidence" value="ECO:0007669"/>
    <property type="project" value="UniProtKB-SubCell"/>
</dbReference>
<evidence type="ECO:0000256" key="1">
    <source>
        <dbReference type="ARBA" id="ARBA00004145"/>
    </source>
</evidence>
<dbReference type="GO" id="GO:0010008">
    <property type="term" value="C:endosome membrane"/>
    <property type="evidence" value="ECO:0007669"/>
    <property type="project" value="TreeGrafter"/>
</dbReference>
<dbReference type="InterPro" id="IPR017105">
    <property type="entry name" value="AP3_complex_dsu"/>
</dbReference>
<dbReference type="Proteomes" id="UP000813824">
    <property type="component" value="Unassembled WGS sequence"/>
</dbReference>
<keyword evidence="7" id="KW-0472">Membrane</keyword>
<keyword evidence="4 8" id="KW-0813">Transport</keyword>
<dbReference type="PIRSF" id="PIRSF037092">
    <property type="entry name" value="AP3_complex_delta"/>
    <property type="match status" value="1"/>
</dbReference>
<keyword evidence="6 8" id="KW-0653">Protein transport</keyword>
<dbReference type="GO" id="GO:0006623">
    <property type="term" value="P:protein targeting to vacuole"/>
    <property type="evidence" value="ECO:0007669"/>
    <property type="project" value="TreeGrafter"/>
</dbReference>